<dbReference type="SUPFAM" id="SSF53098">
    <property type="entry name" value="Ribonuclease H-like"/>
    <property type="match status" value="1"/>
</dbReference>
<reference evidence="2 3" key="1">
    <citation type="submission" date="2020-08" db="EMBL/GenBank/DDBJ databases">
        <title>Genomic Encyclopedia of Type Strains, Phase IV (KMG-IV): sequencing the most valuable type-strain genomes for metagenomic binning, comparative biology and taxonomic classification.</title>
        <authorList>
            <person name="Goeker M."/>
        </authorList>
    </citation>
    <scope>NUCLEOTIDE SEQUENCE [LARGE SCALE GENOMIC DNA]</scope>
    <source>
        <strain evidence="2 3">DSM 17245</strain>
    </source>
</reference>
<dbReference type="InterPro" id="IPR012337">
    <property type="entry name" value="RNaseH-like_sf"/>
</dbReference>
<name>A0A7W9W3G0_9FIRM</name>
<dbReference type="Gene3D" id="3.30.420.10">
    <property type="entry name" value="Ribonuclease H-like superfamily/Ribonuclease H"/>
    <property type="match status" value="1"/>
</dbReference>
<organism evidence="2 3">
    <name type="scientific">Oribacterium sinus</name>
    <dbReference type="NCBI Taxonomy" id="237576"/>
    <lineage>
        <taxon>Bacteria</taxon>
        <taxon>Bacillati</taxon>
        <taxon>Bacillota</taxon>
        <taxon>Clostridia</taxon>
        <taxon>Lachnospirales</taxon>
        <taxon>Lachnospiraceae</taxon>
        <taxon>Oribacterium</taxon>
    </lineage>
</organism>
<sequence>MDIIRKALPYPKDFFFPSFLPDKEEILFFDIETTGLSPKSAQIYSIGLLLFKASEMEIVQLFANSLSEEIEVLQEFQEYCKAKTQFISFNGKAFDTPFLEKSYSQYGLKSPITGLLQLDLFKMIQSRRKFYQLPSYKLKECERFLGIQREDIYTGGELIYVYLEYLEHPTEEAKSLLLQHNFEDLLYLPSLFSFFAYEELFQGKGSYCREKSELLLEKNKLRLCFRFGQMTLNSESEECPYSPEAKDSPTKAVAAKSTFFPKTISHSLESFHLEVSGREAVLEIPLFSGEAKYFFKNFKDYDYIPAKDMALHRSLSELYPKEEKQRAKAATAYQKKTGLFLPVFSDNFPNLFQKEYKEKQNYIPFIPKLLENSSLMEEYFLSFLLHFF</sequence>
<dbReference type="RefSeq" id="WP_183684495.1">
    <property type="nucleotide sequence ID" value="NZ_JACHHH010000010.1"/>
</dbReference>
<dbReference type="InterPro" id="IPR038720">
    <property type="entry name" value="YprB_RNase_H-like_dom"/>
</dbReference>
<proteinExistence type="predicted"/>
<dbReference type="EMBL" id="JACHHH010000010">
    <property type="protein sequence ID" value="MBB6041959.1"/>
    <property type="molecule type" value="Genomic_DNA"/>
</dbReference>
<gene>
    <name evidence="2" type="ORF">HNQ46_001950</name>
</gene>
<protein>
    <recommendedName>
        <fullName evidence="1">YprB ribonuclease H-like domain-containing protein</fullName>
    </recommendedName>
</protein>
<comment type="caution">
    <text evidence="2">The sequence shown here is derived from an EMBL/GenBank/DDBJ whole genome shotgun (WGS) entry which is preliminary data.</text>
</comment>
<dbReference type="PANTHER" id="PTHR38462">
    <property type="entry name" value="EXONUCLEASE-LIKE PROTEIN"/>
    <property type="match status" value="1"/>
</dbReference>
<accession>A0A7W9W3G0</accession>
<dbReference type="AlphaFoldDB" id="A0A7W9W3G0"/>
<dbReference type="GO" id="GO:0003676">
    <property type="term" value="F:nucleic acid binding"/>
    <property type="evidence" value="ECO:0007669"/>
    <property type="project" value="InterPro"/>
</dbReference>
<evidence type="ECO:0000313" key="3">
    <source>
        <dbReference type="Proteomes" id="UP000522163"/>
    </source>
</evidence>
<dbReference type="GeneID" id="85015481"/>
<dbReference type="Pfam" id="PF13482">
    <property type="entry name" value="RNase_H_2"/>
    <property type="match status" value="1"/>
</dbReference>
<feature type="domain" description="YprB ribonuclease H-like" evidence="1">
    <location>
        <begin position="27"/>
        <end position="192"/>
    </location>
</feature>
<dbReference type="PANTHER" id="PTHR38462:SF1">
    <property type="entry name" value="YPRB RIBONUCLEASE H-LIKE DOMAIN-CONTAINING PROTEIN"/>
    <property type="match status" value="1"/>
</dbReference>
<evidence type="ECO:0000259" key="1">
    <source>
        <dbReference type="Pfam" id="PF13482"/>
    </source>
</evidence>
<evidence type="ECO:0000313" key="2">
    <source>
        <dbReference type="EMBL" id="MBB6041959.1"/>
    </source>
</evidence>
<dbReference type="InterPro" id="IPR036397">
    <property type="entry name" value="RNaseH_sf"/>
</dbReference>
<dbReference type="Proteomes" id="UP000522163">
    <property type="component" value="Unassembled WGS sequence"/>
</dbReference>